<evidence type="ECO:0000313" key="2">
    <source>
        <dbReference type="EMBL" id="GJT90225.1"/>
    </source>
</evidence>
<dbReference type="Proteomes" id="UP001151760">
    <property type="component" value="Unassembled WGS sequence"/>
</dbReference>
<protein>
    <recommendedName>
        <fullName evidence="5">FBD domain-containing protein</fullName>
    </recommendedName>
</protein>
<reference evidence="2" key="1">
    <citation type="journal article" date="2022" name="Int. J. Mol. Sci.">
        <title>Draft Genome of Tanacetum Coccineum: Genomic Comparison of Closely Related Tanacetum-Family Plants.</title>
        <authorList>
            <person name="Yamashiro T."/>
            <person name="Shiraishi A."/>
            <person name="Nakayama K."/>
            <person name="Satake H."/>
        </authorList>
    </citation>
    <scope>NUCLEOTIDE SEQUENCE</scope>
</reference>
<organism evidence="2 4">
    <name type="scientific">Tanacetum coccineum</name>
    <dbReference type="NCBI Taxonomy" id="301880"/>
    <lineage>
        <taxon>Eukaryota</taxon>
        <taxon>Viridiplantae</taxon>
        <taxon>Streptophyta</taxon>
        <taxon>Embryophyta</taxon>
        <taxon>Tracheophyta</taxon>
        <taxon>Spermatophyta</taxon>
        <taxon>Magnoliopsida</taxon>
        <taxon>eudicotyledons</taxon>
        <taxon>Gunneridae</taxon>
        <taxon>Pentapetalae</taxon>
        <taxon>asterids</taxon>
        <taxon>campanulids</taxon>
        <taxon>Asterales</taxon>
        <taxon>Asteraceae</taxon>
        <taxon>Asteroideae</taxon>
        <taxon>Anthemideae</taxon>
        <taxon>Anthemidinae</taxon>
        <taxon>Tanacetum</taxon>
    </lineage>
</organism>
<evidence type="ECO:0000313" key="1">
    <source>
        <dbReference type="EMBL" id="GJT87568.1"/>
    </source>
</evidence>
<dbReference type="EMBL" id="BQNB010019902">
    <property type="protein sequence ID" value="GJT90225.1"/>
    <property type="molecule type" value="Genomic_DNA"/>
</dbReference>
<dbReference type="EMBL" id="BQNB010019650">
    <property type="protein sequence ID" value="GJT87568.1"/>
    <property type="molecule type" value="Genomic_DNA"/>
</dbReference>
<reference evidence="2" key="2">
    <citation type="submission" date="2022-01" db="EMBL/GenBank/DDBJ databases">
        <authorList>
            <person name="Yamashiro T."/>
            <person name="Shiraishi A."/>
            <person name="Satake H."/>
            <person name="Nakayama K."/>
        </authorList>
    </citation>
    <scope>NUCLEOTIDE SEQUENCE</scope>
</reference>
<proteinExistence type="predicted"/>
<sequence length="95" mass="10715">MLTLVELASTKRHVHILRNVVPIKVEMRFVYRHGAGAGAVESLVFLSKSNARTIILKFITSVETAWVERVLYYLLATTCHSIVFDELALHSIGDF</sequence>
<gene>
    <name evidence="1" type="ORF">Tco_1069285</name>
    <name evidence="2" type="ORF">Tco_1079070</name>
    <name evidence="3" type="ORF">Tco_1132744</name>
</gene>
<keyword evidence="4" id="KW-1185">Reference proteome</keyword>
<evidence type="ECO:0000313" key="3">
    <source>
        <dbReference type="EMBL" id="GJU10348.1"/>
    </source>
</evidence>
<accession>A0ABQ5HSD3</accession>
<evidence type="ECO:0000313" key="4">
    <source>
        <dbReference type="Proteomes" id="UP001151760"/>
    </source>
</evidence>
<comment type="caution">
    <text evidence="2">The sequence shown here is derived from an EMBL/GenBank/DDBJ whole genome shotgun (WGS) entry which is preliminary data.</text>
</comment>
<dbReference type="EMBL" id="BQNB010021814">
    <property type="protein sequence ID" value="GJU10348.1"/>
    <property type="molecule type" value="Genomic_DNA"/>
</dbReference>
<evidence type="ECO:0008006" key="5">
    <source>
        <dbReference type="Google" id="ProtNLM"/>
    </source>
</evidence>
<name>A0ABQ5HSD3_9ASTR</name>